<protein>
    <recommendedName>
        <fullName evidence="3">DUF465 domain-containing protein</fullName>
    </recommendedName>
</protein>
<dbReference type="EMBL" id="FOPU01000020">
    <property type="protein sequence ID" value="SFH59214.1"/>
    <property type="molecule type" value="Genomic_DNA"/>
</dbReference>
<dbReference type="STRING" id="34004.SAMN04488021_12063"/>
<dbReference type="OrthoDB" id="7362854at2"/>
<dbReference type="InterPro" id="IPR038444">
    <property type="entry name" value="DUF465_sf"/>
</dbReference>
<evidence type="ECO:0000313" key="2">
    <source>
        <dbReference type="Proteomes" id="UP000183635"/>
    </source>
</evidence>
<keyword evidence="2" id="KW-1185">Reference proteome</keyword>
<evidence type="ECO:0008006" key="3">
    <source>
        <dbReference type="Google" id="ProtNLM"/>
    </source>
</evidence>
<dbReference type="Gene3D" id="6.10.280.50">
    <property type="match status" value="1"/>
</dbReference>
<organism evidence="1 2">
    <name type="scientific">Paracoccus aminovorans</name>
    <dbReference type="NCBI Taxonomy" id="34004"/>
    <lineage>
        <taxon>Bacteria</taxon>
        <taxon>Pseudomonadati</taxon>
        <taxon>Pseudomonadota</taxon>
        <taxon>Alphaproteobacteria</taxon>
        <taxon>Rhodobacterales</taxon>
        <taxon>Paracoccaceae</taxon>
        <taxon>Paracoccus</taxon>
    </lineage>
</organism>
<reference evidence="1 2" key="1">
    <citation type="submission" date="2016-10" db="EMBL/GenBank/DDBJ databases">
        <authorList>
            <person name="de Groot N.N."/>
        </authorList>
    </citation>
    <scope>NUCLEOTIDE SEQUENCE [LARGE SCALE GENOMIC DNA]</scope>
    <source>
        <strain evidence="1 2">DSM 8537</strain>
    </source>
</reference>
<dbReference type="AlphaFoldDB" id="A0A1I3BAB4"/>
<name>A0A1I3BAB4_9RHOB</name>
<dbReference type="InterPro" id="IPR007420">
    <property type="entry name" value="DUF465"/>
</dbReference>
<accession>A0A1I3BAB4</accession>
<dbReference type="RefSeq" id="WP_074968451.1">
    <property type="nucleotide sequence ID" value="NZ_CBCRYP010000021.1"/>
</dbReference>
<gene>
    <name evidence="1" type="ORF">SAMN04488021_12063</name>
</gene>
<evidence type="ECO:0000313" key="1">
    <source>
        <dbReference type="EMBL" id="SFH59214.1"/>
    </source>
</evidence>
<dbReference type="Pfam" id="PF04325">
    <property type="entry name" value="DUF465"/>
    <property type="match status" value="1"/>
</dbReference>
<sequence>MTVESHVQELRRKHQSLSNAIEAAHRSPATDDLAIAQMKKEKLRLKEEITRLSH</sequence>
<proteinExistence type="predicted"/>
<dbReference type="Proteomes" id="UP000183635">
    <property type="component" value="Unassembled WGS sequence"/>
</dbReference>